<evidence type="ECO:0008006" key="4">
    <source>
        <dbReference type="Google" id="ProtNLM"/>
    </source>
</evidence>
<dbReference type="Proteomes" id="UP000201613">
    <property type="component" value="Unassembled WGS sequence"/>
</dbReference>
<feature type="transmembrane region" description="Helical" evidence="1">
    <location>
        <begin position="12"/>
        <end position="30"/>
    </location>
</feature>
<protein>
    <recommendedName>
        <fullName evidence="4">Cytochrome b561 bacterial/Ni-hydrogenase domain-containing protein</fullName>
    </recommendedName>
</protein>
<keyword evidence="1" id="KW-0472">Membrane</keyword>
<feature type="transmembrane region" description="Helical" evidence="1">
    <location>
        <begin position="77"/>
        <end position="98"/>
    </location>
</feature>
<dbReference type="AlphaFoldDB" id="A0A238LIF4"/>
<proteinExistence type="predicted"/>
<keyword evidence="1" id="KW-0812">Transmembrane</keyword>
<feature type="transmembrane region" description="Helical" evidence="1">
    <location>
        <begin position="104"/>
        <end position="123"/>
    </location>
</feature>
<feature type="transmembrane region" description="Helical" evidence="1">
    <location>
        <begin position="36"/>
        <end position="57"/>
    </location>
</feature>
<name>A0A238LIF4_9RHOB</name>
<organism evidence="2 3">
    <name type="scientific">Flavimaricola marinus</name>
    <dbReference type="NCBI Taxonomy" id="1819565"/>
    <lineage>
        <taxon>Bacteria</taxon>
        <taxon>Pseudomonadati</taxon>
        <taxon>Pseudomonadota</taxon>
        <taxon>Alphaproteobacteria</taxon>
        <taxon>Rhodobacterales</taxon>
        <taxon>Paracoccaceae</taxon>
        <taxon>Flavimaricola</taxon>
    </lineage>
</organism>
<evidence type="ECO:0000313" key="3">
    <source>
        <dbReference type="Proteomes" id="UP000201613"/>
    </source>
</evidence>
<reference evidence="2 3" key="1">
    <citation type="submission" date="2017-05" db="EMBL/GenBank/DDBJ databases">
        <authorList>
            <person name="Song R."/>
            <person name="Chenine A.L."/>
            <person name="Ruprecht R.M."/>
        </authorList>
    </citation>
    <scope>NUCLEOTIDE SEQUENCE [LARGE SCALE GENOMIC DNA]</scope>
    <source>
        <strain evidence="2 3">CECT 8899</strain>
    </source>
</reference>
<keyword evidence="1" id="KW-1133">Transmembrane helix</keyword>
<keyword evidence="3" id="KW-1185">Reference proteome</keyword>
<evidence type="ECO:0000313" key="2">
    <source>
        <dbReference type="EMBL" id="SMY08736.1"/>
    </source>
</evidence>
<gene>
    <name evidence="2" type="ORF">LOM8899_02892</name>
</gene>
<sequence length="145" mass="15567">MTGAGITRRGVIILLHWSVLMAVLVMIKGGTANETVRWAFVGMGAVWAGLALVKGLLGKPGPKLQGTARAIYRPMHIGLYVLLGGAVVINGAELLGLIAPGGAWISLLVLLTAGTFHGLFHFWRHTALYDGAFRVMMPRPLHKYL</sequence>
<evidence type="ECO:0000256" key="1">
    <source>
        <dbReference type="SAM" id="Phobius"/>
    </source>
</evidence>
<dbReference type="EMBL" id="FXZK01000005">
    <property type="protein sequence ID" value="SMY08736.1"/>
    <property type="molecule type" value="Genomic_DNA"/>
</dbReference>
<accession>A0A238LIF4</accession>